<feature type="compositionally biased region" description="Low complexity" evidence="9">
    <location>
        <begin position="248"/>
        <end position="262"/>
    </location>
</feature>
<feature type="transmembrane region" description="Helical" evidence="10">
    <location>
        <begin position="156"/>
        <end position="176"/>
    </location>
</feature>
<keyword evidence="3 11" id="KW-0808">Transferase</keyword>
<evidence type="ECO:0000256" key="2">
    <source>
        <dbReference type="ARBA" id="ARBA00022475"/>
    </source>
</evidence>
<accession>A0A0A0JTD2</accession>
<comment type="caution">
    <text evidence="11">The sequence shown here is derived from an EMBL/GenBank/DDBJ whole genome shotgun (WGS) entry which is preliminary data.</text>
</comment>
<organism evidence="11 12">
    <name type="scientific">Knoellia aerolata DSM 18566</name>
    <dbReference type="NCBI Taxonomy" id="1385519"/>
    <lineage>
        <taxon>Bacteria</taxon>
        <taxon>Bacillati</taxon>
        <taxon>Actinomycetota</taxon>
        <taxon>Actinomycetes</taxon>
        <taxon>Micrococcales</taxon>
        <taxon>Intrasporangiaceae</taxon>
        <taxon>Knoellia</taxon>
    </lineage>
</organism>
<evidence type="ECO:0000256" key="10">
    <source>
        <dbReference type="SAM" id="Phobius"/>
    </source>
</evidence>
<dbReference type="Proteomes" id="UP000030013">
    <property type="component" value="Unassembled WGS sequence"/>
</dbReference>
<comment type="similarity">
    <text evidence="1">Belongs to the Lgt family.</text>
</comment>
<evidence type="ECO:0000256" key="8">
    <source>
        <dbReference type="ARBA" id="ARBA00023163"/>
    </source>
</evidence>
<dbReference type="PANTHER" id="PTHR30589">
    <property type="entry name" value="PROLIPOPROTEIN DIACYLGLYCERYL TRANSFERASE"/>
    <property type="match status" value="1"/>
</dbReference>
<dbReference type="GO" id="GO:0008961">
    <property type="term" value="F:phosphatidylglycerol-prolipoprotein diacylglyceryl transferase activity"/>
    <property type="evidence" value="ECO:0007669"/>
    <property type="project" value="InterPro"/>
</dbReference>
<dbReference type="eggNOG" id="COG0682">
    <property type="taxonomic scope" value="Bacteria"/>
</dbReference>
<evidence type="ECO:0000256" key="7">
    <source>
        <dbReference type="ARBA" id="ARBA00023136"/>
    </source>
</evidence>
<dbReference type="InterPro" id="IPR001640">
    <property type="entry name" value="Lgt"/>
</dbReference>
<keyword evidence="7 10" id="KW-0472">Membrane</keyword>
<evidence type="ECO:0000313" key="11">
    <source>
        <dbReference type="EMBL" id="KGN38906.1"/>
    </source>
</evidence>
<reference evidence="11 12" key="1">
    <citation type="submission" date="2013-08" db="EMBL/GenBank/DDBJ databases">
        <title>The genome sequence of Knoellia aerolata.</title>
        <authorList>
            <person name="Zhu W."/>
            <person name="Wang G."/>
        </authorList>
    </citation>
    <scope>NUCLEOTIDE SEQUENCE [LARGE SCALE GENOMIC DNA]</scope>
    <source>
        <strain evidence="11 12">DSM 18566</strain>
    </source>
</reference>
<dbReference type="InterPro" id="IPR041916">
    <property type="entry name" value="Anti_sigma_zinc_sf"/>
</dbReference>
<feature type="transmembrane region" description="Helical" evidence="10">
    <location>
        <begin position="44"/>
        <end position="64"/>
    </location>
</feature>
<keyword evidence="4 10" id="KW-0812">Transmembrane</keyword>
<dbReference type="GO" id="GO:0042158">
    <property type="term" value="P:lipoprotein biosynthetic process"/>
    <property type="evidence" value="ECO:0007669"/>
    <property type="project" value="InterPro"/>
</dbReference>
<keyword evidence="11" id="KW-0449">Lipoprotein</keyword>
<evidence type="ECO:0000256" key="4">
    <source>
        <dbReference type="ARBA" id="ARBA00022692"/>
    </source>
</evidence>
<feature type="transmembrane region" description="Helical" evidence="10">
    <location>
        <begin position="76"/>
        <end position="97"/>
    </location>
</feature>
<keyword evidence="6" id="KW-0805">Transcription regulation</keyword>
<gene>
    <name evidence="11" type="ORF">N801_19915</name>
</gene>
<dbReference type="AlphaFoldDB" id="A0A0A0JTD2"/>
<feature type="transmembrane region" description="Helical" evidence="10">
    <location>
        <begin position="104"/>
        <end position="122"/>
    </location>
</feature>
<keyword evidence="8" id="KW-0804">Transcription</keyword>
<name>A0A0A0JTD2_9MICO</name>
<dbReference type="Pfam" id="PF01790">
    <property type="entry name" value="LGT"/>
    <property type="match status" value="1"/>
</dbReference>
<feature type="transmembrane region" description="Helical" evidence="10">
    <location>
        <begin position="188"/>
        <end position="207"/>
    </location>
</feature>
<keyword evidence="2" id="KW-1003">Cell membrane</keyword>
<feature type="transmembrane region" description="Helical" evidence="10">
    <location>
        <begin position="12"/>
        <end position="32"/>
    </location>
</feature>
<evidence type="ECO:0000256" key="5">
    <source>
        <dbReference type="ARBA" id="ARBA00022989"/>
    </source>
</evidence>
<dbReference type="STRING" id="1385519.N801_19915"/>
<sequence length="351" mass="37334">MLLSVFGFDVQTYGVSKVLAAWVAALLLGRAFERRRVGSRQHAYSLVMWSTVWGFVGAKVYYLLEQVPTLTMHDFGGMGFTWYGGLLGGAAAALIMVRRWRLPLGVVAGALAAPLSVGYAIGRLGCLLSGDGTYGRPTTLPWGMTFPNGVVATDVAAHPTPLYEAIGALVIAAVLWRLGRVTSGPTVFAWYLILSGGARFVVEFLRTNAPVLLGLTQPQLWALTSVLGGMGMLVWSIRRDRRLSHSTAAAAADAPQAPQTAALSAGDGHPRTRTAEEPHIALGGYVLGSLSAEDHRGFTTHLRSCPLCRTEFDGLTGLPRLLDLLDQAAVEALAGSLLSGRARPARARPTS</sequence>
<evidence type="ECO:0000256" key="3">
    <source>
        <dbReference type="ARBA" id="ARBA00022679"/>
    </source>
</evidence>
<feature type="transmembrane region" description="Helical" evidence="10">
    <location>
        <begin position="219"/>
        <end position="237"/>
    </location>
</feature>
<keyword evidence="5 10" id="KW-1133">Transmembrane helix</keyword>
<evidence type="ECO:0000256" key="6">
    <source>
        <dbReference type="ARBA" id="ARBA00023015"/>
    </source>
</evidence>
<evidence type="ECO:0000313" key="12">
    <source>
        <dbReference type="Proteomes" id="UP000030013"/>
    </source>
</evidence>
<proteinExistence type="inferred from homology"/>
<dbReference type="PANTHER" id="PTHR30589:SF0">
    <property type="entry name" value="PHOSPHATIDYLGLYCEROL--PROLIPOPROTEIN DIACYLGLYCERYL TRANSFERASE"/>
    <property type="match status" value="1"/>
</dbReference>
<keyword evidence="12" id="KW-1185">Reference proteome</keyword>
<feature type="region of interest" description="Disordered" evidence="9">
    <location>
        <begin position="248"/>
        <end position="274"/>
    </location>
</feature>
<protein>
    <submittedName>
        <fullName evidence="11">Prolipoprotein diacylglyceryl transferase</fullName>
    </submittedName>
</protein>
<evidence type="ECO:0000256" key="1">
    <source>
        <dbReference type="ARBA" id="ARBA00007150"/>
    </source>
</evidence>
<evidence type="ECO:0000256" key="9">
    <source>
        <dbReference type="SAM" id="MobiDB-lite"/>
    </source>
</evidence>
<dbReference type="EMBL" id="AVPL01000087">
    <property type="protein sequence ID" value="KGN38906.1"/>
    <property type="molecule type" value="Genomic_DNA"/>
</dbReference>
<dbReference type="Gene3D" id="1.10.10.1320">
    <property type="entry name" value="Anti-sigma factor, zinc-finger domain"/>
    <property type="match status" value="1"/>
</dbReference>
<dbReference type="GO" id="GO:0005886">
    <property type="term" value="C:plasma membrane"/>
    <property type="evidence" value="ECO:0007669"/>
    <property type="project" value="InterPro"/>
</dbReference>